<feature type="transmembrane region" description="Helical" evidence="1">
    <location>
        <begin position="71"/>
        <end position="93"/>
    </location>
</feature>
<feature type="transmembrane region" description="Helical" evidence="1">
    <location>
        <begin position="105"/>
        <end position="125"/>
    </location>
</feature>
<dbReference type="Proteomes" id="UP000422572">
    <property type="component" value="Chromosome"/>
</dbReference>
<name>A0A1W5T3A3_9ACTN</name>
<feature type="transmembrane region" description="Helical" evidence="1">
    <location>
        <begin position="137"/>
        <end position="154"/>
    </location>
</feature>
<keyword evidence="1" id="KW-0812">Transmembrane</keyword>
<accession>A0A1W5T3A3</accession>
<dbReference type="OrthoDB" id="4302191at2"/>
<gene>
    <name evidence="3" type="ORF">EIZ62_06165</name>
</gene>
<reference evidence="3 4" key="2">
    <citation type="submission" date="2018-12" db="EMBL/GenBank/DDBJ databases">
        <title>Complete genome sequence of Streptomyces ficellus NRRL8067, the producer of ficellomycin, feldamycin and nojirimycin.</title>
        <authorList>
            <person name="Zhang H."/>
            <person name="Yue R."/>
            <person name="Liu Y."/>
            <person name="Li M."/>
            <person name="Mu H."/>
            <person name="Zhang J."/>
        </authorList>
    </citation>
    <scope>NUCLEOTIDE SEQUENCE [LARGE SCALE GENOMIC DNA]</scope>
    <source>
        <strain evidence="3 4">NRRL 8067</strain>
    </source>
</reference>
<dbReference type="KEGG" id="sfic:EIZ62_06165"/>
<reference evidence="2" key="1">
    <citation type="submission" date="2017-01" db="EMBL/GenBank/DDBJ databases">
        <title>Identification and characterization of the ficellomycin biosynthesis gene cluster from Streptomyces ficellus NRRL8067.</title>
        <authorList>
            <person name="Zhang H."/>
        </authorList>
    </citation>
    <scope>NUCLEOTIDE SEQUENCE</scope>
    <source>
        <strain evidence="2">NRRL8067</strain>
    </source>
</reference>
<dbReference type="EMBL" id="KY454693">
    <property type="protein sequence ID" value="ARF06229.1"/>
    <property type="molecule type" value="Genomic_DNA"/>
</dbReference>
<evidence type="ECO:0000256" key="1">
    <source>
        <dbReference type="SAM" id="Phobius"/>
    </source>
</evidence>
<proteinExistence type="predicted"/>
<feature type="transmembrane region" description="Helical" evidence="1">
    <location>
        <begin position="42"/>
        <end position="64"/>
    </location>
</feature>
<evidence type="ECO:0000313" key="2">
    <source>
        <dbReference type="EMBL" id="ARF06229.1"/>
    </source>
</evidence>
<dbReference type="EMBL" id="CP034279">
    <property type="protein sequence ID" value="QGV77878.1"/>
    <property type="molecule type" value="Genomic_DNA"/>
</dbReference>
<organism evidence="2">
    <name type="scientific">Streptomyces ficellus</name>
    <dbReference type="NCBI Taxonomy" id="1977088"/>
    <lineage>
        <taxon>Bacteria</taxon>
        <taxon>Bacillati</taxon>
        <taxon>Actinomycetota</taxon>
        <taxon>Actinomycetes</taxon>
        <taxon>Kitasatosporales</taxon>
        <taxon>Streptomycetaceae</taxon>
        <taxon>Streptomyces</taxon>
    </lineage>
</organism>
<feature type="transmembrane region" description="Helical" evidence="1">
    <location>
        <begin position="12"/>
        <end position="30"/>
    </location>
</feature>
<keyword evidence="1" id="KW-0472">Membrane</keyword>
<sequence>MRTWVHTVRWSLLAGGLCATAIELGAFGLADVSNALTYAGRLNGVAFLAAALLEVAALVALNILRKADTASISAVVVLVGVLVSLLANVVLLILQLDGWSYTRYLWVWALLLPWSLWALWELHLLKVWSHVPHAKGIAVGVIITGVLAVANFAYTQIYQPYTSKAMLTNSVEFGKATVVDGGVSVPVRMRTRNTGEVGVYVLGSLYQVSGRRQSFVPTPRKSSDWFHDFGSRQRDFMRYSDVREKKYELFAQGQFISRSGPVHVLEPGAEVLTEKIVQFPAGADFELLGVTANIAYVRRDRVKIIDNYDTSGRTSWTKGYKCCSEDVAPPWVAHGVHTIRFRSRITHSNALLENTRAPHDVTLWWVLTEPALESAYGPELRALIGPEDAHEHEPTPTEVRQMKERYGLAHAPSGTVQKTVAALLKPESDSR</sequence>
<protein>
    <submittedName>
        <fullName evidence="2">Uncharacterized protein</fullName>
    </submittedName>
</protein>
<evidence type="ECO:0000313" key="3">
    <source>
        <dbReference type="EMBL" id="QGV77878.1"/>
    </source>
</evidence>
<keyword evidence="4" id="KW-1185">Reference proteome</keyword>
<keyword evidence="1" id="KW-1133">Transmembrane helix</keyword>
<dbReference type="RefSeq" id="WP_156691697.1">
    <property type="nucleotide sequence ID" value="NZ_CP034279.1"/>
</dbReference>
<dbReference type="AlphaFoldDB" id="A0A1W5T3A3"/>
<evidence type="ECO:0000313" key="4">
    <source>
        <dbReference type="Proteomes" id="UP000422572"/>
    </source>
</evidence>